<organism evidence="1 2">
    <name type="scientific">Edwardsiella anguillarum</name>
    <dbReference type="NCBI Taxonomy" id="1821960"/>
    <lineage>
        <taxon>Bacteria</taxon>
        <taxon>Pseudomonadati</taxon>
        <taxon>Pseudomonadota</taxon>
        <taxon>Gammaproteobacteria</taxon>
        <taxon>Enterobacterales</taxon>
        <taxon>Hafniaceae</taxon>
        <taxon>Edwardsiella</taxon>
    </lineage>
</organism>
<name>A0ABY8SJI5_9GAMM</name>
<evidence type="ECO:0000313" key="1">
    <source>
        <dbReference type="EMBL" id="WHP85814.1"/>
    </source>
</evidence>
<reference evidence="1 2" key="1">
    <citation type="submission" date="2022-03" db="EMBL/GenBank/DDBJ databases">
        <title>Survey of Intraspecific Variation of Edwardsiella anguillarum Isolates from Non-Anguillid Fish Host Originating from Varied Geographic Locations.</title>
        <authorList>
            <person name="Armwood A.R."/>
            <person name="Woodyard E."/>
            <person name="Waldbieser G.C."/>
            <person name="Camus A.C."/>
            <person name="Divya D."/>
            <person name="Tekedar H."/>
            <person name="Soto E."/>
            <person name="Stein C."/>
            <person name="Ucko M."/>
            <person name="Ware C."/>
            <person name="Griffin M.J."/>
        </authorList>
    </citation>
    <scope>NUCLEOTIDE SEQUENCE [LARGE SCALE GENOMIC DNA]</scope>
    <source>
        <strain evidence="1 2">R18-35-2</strain>
    </source>
</reference>
<accession>A0ABY8SJI5</accession>
<gene>
    <name evidence="1" type="ORF">MQ095_13935</name>
</gene>
<protein>
    <submittedName>
        <fullName evidence="1">Tail fiber assembly protein</fullName>
    </submittedName>
</protein>
<dbReference type="EMBL" id="CP094302">
    <property type="protein sequence ID" value="WHP85814.1"/>
    <property type="molecule type" value="Genomic_DNA"/>
</dbReference>
<proteinExistence type="predicted"/>
<keyword evidence="2" id="KW-1185">Reference proteome</keyword>
<dbReference type="Pfam" id="PF02413">
    <property type="entry name" value="Caudo_TAP"/>
    <property type="match status" value="1"/>
</dbReference>
<evidence type="ECO:0000313" key="2">
    <source>
        <dbReference type="Proteomes" id="UP001238370"/>
    </source>
</evidence>
<dbReference type="Proteomes" id="UP001238370">
    <property type="component" value="Chromosome"/>
</dbReference>
<dbReference type="InterPro" id="IPR003458">
    <property type="entry name" value="Phage_T4_Gp38_tail_assem"/>
</dbReference>
<sequence length="117" mass="12942">MKYFKDAHDVVYAYESDGSQDDYISEGLTAITEREAMAIVNPPPTHEELVIQAEAYRQSLLDEANAVTADWRTELALGVINDVDKAKLIAWMEYIKAVKAADTSTAPDITWPPKPAG</sequence>